<reference evidence="6" key="1">
    <citation type="submission" date="2016-01" db="EMBL/GenBank/DDBJ databases">
        <title>Reference transcriptome for the parasite Schistocephalus solidus: insights into the molecular evolution of parasitism.</title>
        <authorList>
            <person name="Hebert F.O."/>
            <person name="Grambauer S."/>
            <person name="Barber I."/>
            <person name="Landry C.R."/>
            <person name="Aubin-Horth N."/>
        </authorList>
    </citation>
    <scope>NUCLEOTIDE SEQUENCE</scope>
</reference>
<feature type="compositionally biased region" description="Gly residues" evidence="4">
    <location>
        <begin position="343"/>
        <end position="353"/>
    </location>
</feature>
<protein>
    <recommendedName>
        <fullName evidence="5">UBA domain-containing protein</fullName>
    </recommendedName>
</protein>
<evidence type="ECO:0000256" key="4">
    <source>
        <dbReference type="SAM" id="MobiDB-lite"/>
    </source>
</evidence>
<name>A0A0X3PP40_SCHSO</name>
<evidence type="ECO:0000256" key="3">
    <source>
        <dbReference type="SAM" id="Coils"/>
    </source>
</evidence>
<keyword evidence="3" id="KW-0175">Coiled coil</keyword>
<dbReference type="Gene3D" id="1.10.8.10">
    <property type="entry name" value="DNA helicase RuvA subunit, C-terminal domain"/>
    <property type="match status" value="1"/>
</dbReference>
<dbReference type="PANTHER" id="PTHR13681:SF24">
    <property type="entry name" value="TUDOR DOMAIN-CONTAINING PROTEIN 3"/>
    <property type="match status" value="1"/>
</dbReference>
<dbReference type="Pfam" id="PF08585">
    <property type="entry name" value="RMI1_N_C"/>
    <property type="match status" value="1"/>
</dbReference>
<feature type="region of interest" description="Disordered" evidence="4">
    <location>
        <begin position="484"/>
        <end position="555"/>
    </location>
</feature>
<dbReference type="InterPro" id="IPR015940">
    <property type="entry name" value="UBA"/>
</dbReference>
<dbReference type="GO" id="GO:0005634">
    <property type="term" value="C:nucleus"/>
    <property type="evidence" value="ECO:0007669"/>
    <property type="project" value="UniProtKB-SubCell"/>
</dbReference>
<evidence type="ECO:0000256" key="2">
    <source>
        <dbReference type="ARBA" id="ARBA00023242"/>
    </source>
</evidence>
<dbReference type="PANTHER" id="PTHR13681">
    <property type="entry name" value="SURVIVAL OF MOTOR NEURON-RELATED-SPLICING FACTOR 30-RELATED"/>
    <property type="match status" value="1"/>
</dbReference>
<sequence length="555" mass="60203">MMVTTEFISSGWLVSDEYRKVLDGISSAAAVHKHLVETDMREYGVSWLDSKKTKDVLIGEGQVLQVVRVRNIAISQAEEDFLASSSGDGPRLLKLVLTDGKTNISALDMDNSPRLSSETWPGTKIRLTGRVPIRCGFLLLRQNNFEVLEGCVEQLYRDWLLTKDARGGRRTKQLGPDAPPPFAPFGTADAAKLIYSQNQFFANLRASSNSGNKFNSIKQAMASTTKLNAQQPGDTDFEAKRREFVAQAQRLPAKDQAVEPGHKFIPGGSKFAISRAEQAFKRDHNLAELLAMGYSISEATSALEAARDNLTKATDLLASKQLDRSLSMRGSSATAPTAAPSRGRGGGRGGRSGRGGDMKFAIDMEDDPGFDPVLAAERGGLKGKPSNGPIPLSEFMSTPLPQPSRPSRSTPSTKPRLPPDTVVLARAMSGDYEPARVLGLLPEISGEAVALVIYAENPELEEEVPLSMLRTLEKEEITRDMLYPVRGAERPSSSMPYAQGDTGSARYAQQRGGDARSNYSRPPRRSFDGHRGGGGRGFSARGRGGSYGRSRGPRR</sequence>
<dbReference type="InterPro" id="IPR013894">
    <property type="entry name" value="RMI1_OB"/>
</dbReference>
<evidence type="ECO:0000313" key="6">
    <source>
        <dbReference type="EMBL" id="JAP48986.1"/>
    </source>
</evidence>
<feature type="compositionally biased region" description="Low complexity" evidence="4">
    <location>
        <begin position="329"/>
        <end position="342"/>
    </location>
</feature>
<gene>
    <name evidence="6" type="ORF">TR143625</name>
</gene>
<dbReference type="InterPro" id="IPR009060">
    <property type="entry name" value="UBA-like_sf"/>
</dbReference>
<evidence type="ECO:0000259" key="5">
    <source>
        <dbReference type="PROSITE" id="PS50030"/>
    </source>
</evidence>
<dbReference type="PROSITE" id="PS50030">
    <property type="entry name" value="UBA"/>
    <property type="match status" value="1"/>
</dbReference>
<comment type="subcellular location">
    <subcellularLocation>
        <location evidence="1">Nucleus</location>
    </subcellularLocation>
</comment>
<dbReference type="Gene3D" id="2.40.50.770">
    <property type="entry name" value="RecQ-mediated genome instability protein Rmi1, C-terminal domain"/>
    <property type="match status" value="1"/>
</dbReference>
<evidence type="ECO:0000256" key="1">
    <source>
        <dbReference type="ARBA" id="ARBA00004123"/>
    </source>
</evidence>
<dbReference type="AlphaFoldDB" id="A0A0X3PP40"/>
<dbReference type="InterPro" id="IPR042470">
    <property type="entry name" value="RMI1_N_C_sf"/>
</dbReference>
<feature type="compositionally biased region" description="Gly residues" evidence="4">
    <location>
        <begin position="532"/>
        <end position="547"/>
    </location>
</feature>
<dbReference type="SUPFAM" id="SSF46934">
    <property type="entry name" value="UBA-like"/>
    <property type="match status" value="1"/>
</dbReference>
<feature type="domain" description="UBA" evidence="5">
    <location>
        <begin position="274"/>
        <end position="320"/>
    </location>
</feature>
<dbReference type="EMBL" id="GEEE01014239">
    <property type="protein sequence ID" value="JAP48986.1"/>
    <property type="molecule type" value="Transcribed_RNA"/>
</dbReference>
<keyword evidence="2" id="KW-0539">Nucleus</keyword>
<feature type="coiled-coil region" evidence="3">
    <location>
        <begin position="296"/>
        <end position="323"/>
    </location>
</feature>
<organism evidence="6">
    <name type="scientific">Schistocephalus solidus</name>
    <name type="common">Tapeworm</name>
    <dbReference type="NCBI Taxonomy" id="70667"/>
    <lineage>
        <taxon>Eukaryota</taxon>
        <taxon>Metazoa</taxon>
        <taxon>Spiralia</taxon>
        <taxon>Lophotrochozoa</taxon>
        <taxon>Platyhelminthes</taxon>
        <taxon>Cestoda</taxon>
        <taxon>Eucestoda</taxon>
        <taxon>Diphyllobothriidea</taxon>
        <taxon>Diphyllobothriidae</taxon>
        <taxon>Schistocephalus</taxon>
    </lineage>
</organism>
<proteinExistence type="predicted"/>
<feature type="region of interest" description="Disordered" evidence="4">
    <location>
        <begin position="323"/>
        <end position="419"/>
    </location>
</feature>
<feature type="compositionally biased region" description="Low complexity" evidence="4">
    <location>
        <begin position="405"/>
        <end position="415"/>
    </location>
</feature>
<accession>A0A0X3PP40</accession>